<evidence type="ECO:0000313" key="1">
    <source>
        <dbReference type="EMBL" id="QGW81932.1"/>
    </source>
</evidence>
<organism evidence="1 2">
    <name type="scientific">Variovorax paradoxus</name>
    <dbReference type="NCBI Taxonomy" id="34073"/>
    <lineage>
        <taxon>Bacteria</taxon>
        <taxon>Pseudomonadati</taxon>
        <taxon>Pseudomonadota</taxon>
        <taxon>Betaproteobacteria</taxon>
        <taxon>Burkholderiales</taxon>
        <taxon>Comamonadaceae</taxon>
        <taxon>Variovorax</taxon>
    </lineage>
</organism>
<name>A0A6I6H4Z2_VARPD</name>
<dbReference type="Proteomes" id="UP000425817">
    <property type="component" value="Chromosome"/>
</dbReference>
<gene>
    <name evidence="1" type="ORF">GOQ09_10155</name>
</gene>
<dbReference type="EMBL" id="CP046622">
    <property type="protein sequence ID" value="QGW81932.1"/>
    <property type="molecule type" value="Genomic_DNA"/>
</dbReference>
<dbReference type="OrthoDB" id="8707028at2"/>
<reference evidence="1 2" key="1">
    <citation type="submission" date="2019-12" db="EMBL/GenBank/DDBJ databases">
        <title>Hybrid Genome Assemblies of two High G+C Isolates from Undergraduate Microbiology Courses.</title>
        <authorList>
            <person name="Ne Ville C.J."/>
            <person name="Enright D."/>
            <person name="Hernandez I."/>
            <person name="Dodsworth J."/>
            <person name="Orwin P.M."/>
        </authorList>
    </citation>
    <scope>NUCLEOTIDE SEQUENCE [LARGE SCALE GENOMIC DNA]</scope>
    <source>
        <strain evidence="1 2">CSUSB</strain>
    </source>
</reference>
<dbReference type="AlphaFoldDB" id="A0A6I6H4Z2"/>
<accession>A0A6I6H4Z2</accession>
<evidence type="ECO:0008006" key="3">
    <source>
        <dbReference type="Google" id="ProtNLM"/>
    </source>
</evidence>
<dbReference type="RefSeq" id="WP_157613315.1">
    <property type="nucleotide sequence ID" value="NZ_CP046622.1"/>
</dbReference>
<protein>
    <recommendedName>
        <fullName evidence="3">HEAT repeat domain-containing protein</fullName>
    </recommendedName>
</protein>
<proteinExistence type="predicted"/>
<sequence length="170" mass="19156">MTTEELLRSYIEDGQPAAELERMLDSATERQALYRLLFKTQPRPYRRLLLRLLDKEISFRTAVWEGSVAGDEESAEGIFHCAYLLSRCGEPADALEIWKAQYLNQDVGELEVGFFVGAGVAPTLAFLAGADDETSQEVREYIRSSLSNPDASRWLEAWEASRYAALARNS</sequence>
<evidence type="ECO:0000313" key="2">
    <source>
        <dbReference type="Proteomes" id="UP000425817"/>
    </source>
</evidence>